<evidence type="ECO:0000313" key="3">
    <source>
        <dbReference type="Proteomes" id="UP001199816"/>
    </source>
</evidence>
<comment type="caution">
    <text evidence="2">The sequence shown here is derived from an EMBL/GenBank/DDBJ whole genome shotgun (WGS) entry which is preliminary data.</text>
</comment>
<accession>A0ABS8PQ71</accession>
<reference evidence="2 3" key="1">
    <citation type="submission" date="2021-11" db="EMBL/GenBank/DDBJ databases">
        <title>Genomic of Niabella pedocola.</title>
        <authorList>
            <person name="Wu T."/>
        </authorList>
    </citation>
    <scope>NUCLEOTIDE SEQUENCE [LARGE SCALE GENOMIC DNA]</scope>
    <source>
        <strain evidence="2 3">JCM 31011</strain>
    </source>
</reference>
<dbReference type="EMBL" id="JAJNEC010000004">
    <property type="protein sequence ID" value="MCD2421971.1"/>
    <property type="molecule type" value="Genomic_DNA"/>
</dbReference>
<sequence length="119" mass="13781">MNQYEIPAMIEDELPAIVHELETTRQFGNALQIMQVLVRFVKRMLTAHNLPVVIKCMRMVDAIYEKGDHIVKNAIENVFILSFSGLQKKCSMAEWRLLSTKIPIILYSVYIQQLYKPGI</sequence>
<organism evidence="2 3">
    <name type="scientific">Niabella pedocola</name>
    <dbReference type="NCBI Taxonomy" id="1752077"/>
    <lineage>
        <taxon>Bacteria</taxon>
        <taxon>Pseudomonadati</taxon>
        <taxon>Bacteroidota</taxon>
        <taxon>Chitinophagia</taxon>
        <taxon>Chitinophagales</taxon>
        <taxon>Chitinophagaceae</taxon>
        <taxon>Niabella</taxon>
    </lineage>
</organism>
<protein>
    <recommendedName>
        <fullName evidence="1">DUF7674 domain-containing protein</fullName>
    </recommendedName>
</protein>
<feature type="domain" description="DUF7674" evidence="1">
    <location>
        <begin position="9"/>
        <end position="115"/>
    </location>
</feature>
<keyword evidence="3" id="KW-1185">Reference proteome</keyword>
<proteinExistence type="predicted"/>
<evidence type="ECO:0000313" key="2">
    <source>
        <dbReference type="EMBL" id="MCD2421971.1"/>
    </source>
</evidence>
<dbReference type="RefSeq" id="WP_231002875.1">
    <property type="nucleotide sequence ID" value="NZ_JAJNEC010000004.1"/>
</dbReference>
<dbReference type="Proteomes" id="UP001199816">
    <property type="component" value="Unassembled WGS sequence"/>
</dbReference>
<gene>
    <name evidence="2" type="ORF">LQ567_04310</name>
</gene>
<dbReference type="InterPro" id="IPR056091">
    <property type="entry name" value="DUF7674"/>
</dbReference>
<name>A0ABS8PQ71_9BACT</name>
<evidence type="ECO:0000259" key="1">
    <source>
        <dbReference type="Pfam" id="PF24722"/>
    </source>
</evidence>
<dbReference type="Pfam" id="PF24722">
    <property type="entry name" value="DUF7674"/>
    <property type="match status" value="1"/>
</dbReference>